<sequence>MSNLEQMPETLGRIRQEMSSLAQASADVWARLRTPPPMTLFSMVTNDIREASQELSSFNQQSKAINKLESTQDKMQLSRKRLDSAKARVVTLEADIHLSAPENHSAEQLQILQEARNLSAKQFKKHENLSKSASKQTESLRAKGINTNDIPAEKLRVQDQIQTTAANRQQSLELKGNLIGQKYKSRQQSVSQLKDVSASAKAFAQPKLELAKSLLKPGADLEAGLSEVQAMLHLNNGDPRTAALRQQSLSMAASGHAPSEVVAKQKALAKGGMSADQVLAQTPAALNGATPAEQMAVTVKGDNLDGDITKLFASWDTIRINLFAGQSDALRQLTQTATGWLNTLNTWITDNPQMVNALLGLALGVTGLISGLGFLGGVIAPVLSGVNMLMAGAGLLGTVFSGAGGIMAGAFAAVGGPVVALIAIIAGIAIVVAQLWEPIKAFVGGVIEGFTAAMGPVSDAFAPFKAALGWITDLFKPIEFTQETLNGVGDVGKKVGAAIAQLFVDLNEAFSQIGAGLSWLRKGIDSIFGLDKSDDKESSNSDSAEPNAPSFGDSAPPSGSALNLYQPARTNTSNSLTDNRSTTVNLSYSATNGADKDQFIGWFNEATNQREWNKTNDRLGQFGYGGMYS</sequence>
<dbReference type="Proteomes" id="UP000254304">
    <property type="component" value="Unassembled WGS sequence"/>
</dbReference>
<evidence type="ECO:0000256" key="3">
    <source>
        <dbReference type="SAM" id="Phobius"/>
    </source>
</evidence>
<feature type="coiled-coil region" evidence="1">
    <location>
        <begin position="68"/>
        <end position="95"/>
    </location>
</feature>
<proteinExistence type="predicted"/>
<organism evidence="4 5">
    <name type="scientific">Ewingella americana</name>
    <dbReference type="NCBI Taxonomy" id="41202"/>
    <lineage>
        <taxon>Bacteria</taxon>
        <taxon>Pseudomonadati</taxon>
        <taxon>Pseudomonadota</taxon>
        <taxon>Gammaproteobacteria</taxon>
        <taxon>Enterobacterales</taxon>
        <taxon>Yersiniaceae</taxon>
        <taxon>Ewingella</taxon>
    </lineage>
</organism>
<feature type="region of interest" description="Disordered" evidence="2">
    <location>
        <begin position="533"/>
        <end position="565"/>
    </location>
</feature>
<name>A0A377NJF5_9GAMM</name>
<feature type="transmembrane region" description="Helical" evidence="3">
    <location>
        <begin position="358"/>
        <end position="382"/>
    </location>
</feature>
<dbReference type="EMBL" id="UGGO01000001">
    <property type="protein sequence ID" value="STQ46106.1"/>
    <property type="molecule type" value="Genomic_DNA"/>
</dbReference>
<dbReference type="AlphaFoldDB" id="A0A377NJF5"/>
<keyword evidence="3" id="KW-0812">Transmembrane</keyword>
<dbReference type="GeneID" id="78383259"/>
<feature type="transmembrane region" description="Helical" evidence="3">
    <location>
        <begin position="389"/>
        <end position="412"/>
    </location>
</feature>
<evidence type="ECO:0000256" key="1">
    <source>
        <dbReference type="SAM" id="Coils"/>
    </source>
</evidence>
<feature type="transmembrane region" description="Helical" evidence="3">
    <location>
        <begin position="418"/>
        <end position="436"/>
    </location>
</feature>
<dbReference type="RefSeq" id="WP_128124586.1">
    <property type="nucleotide sequence ID" value="NZ_VXKG01000011.1"/>
</dbReference>
<keyword evidence="3" id="KW-1133">Transmembrane helix</keyword>
<keyword evidence="3" id="KW-0472">Membrane</keyword>
<evidence type="ECO:0000256" key="2">
    <source>
        <dbReference type="SAM" id="MobiDB-lite"/>
    </source>
</evidence>
<evidence type="ECO:0000313" key="5">
    <source>
        <dbReference type="Proteomes" id="UP000254304"/>
    </source>
</evidence>
<evidence type="ECO:0000313" key="4">
    <source>
        <dbReference type="EMBL" id="STQ46106.1"/>
    </source>
</evidence>
<reference evidence="4 5" key="1">
    <citation type="submission" date="2018-06" db="EMBL/GenBank/DDBJ databases">
        <authorList>
            <consortium name="Pathogen Informatics"/>
            <person name="Doyle S."/>
        </authorList>
    </citation>
    <scope>NUCLEOTIDE SEQUENCE [LARGE SCALE GENOMIC DNA]</scope>
    <source>
        <strain evidence="4 5">NCTC12157</strain>
    </source>
</reference>
<accession>A0A377NJF5</accession>
<gene>
    <name evidence="4" type="ORF">NCTC12157_03870</name>
</gene>
<keyword evidence="1" id="KW-0175">Coiled coil</keyword>
<protein>
    <submittedName>
        <fullName evidence="4">Phage tail tape measure protein, TP901 family, core region</fullName>
    </submittedName>
</protein>